<sequence length="301" mass="33528">MELNLNTRKKQMTENTNRSSEVFASCSFASLGLHPTLCDQLKERLGFEAPTLVQAQAIPVILSGRHVLVNAATGTGKTVAYLTPVIHQLQKCDPRIQRSDGTFALVLVPTHELCMQVYEILQKLLHCFHWIVPGYIMGGESRSKEKARLRKGICILVATPGRLLDHLKNTSSFLYTNLRWIIFDEADRILELGYGKEIEDILNILGSKQQKSVGKGNSSQVSGVQRQNLLLSATLNEKVNHLAEISLDNPVTVGIDEKIELQLTHEDAEPMEFNGCDILVKDGKPLNSSAEEYKLPTQLLQ</sequence>
<comment type="catalytic activity">
    <reaction evidence="9">
        <text>ATP + H2O = ADP + phosphate + H(+)</text>
        <dbReference type="Rhea" id="RHEA:13065"/>
        <dbReference type="ChEBI" id="CHEBI:15377"/>
        <dbReference type="ChEBI" id="CHEBI:15378"/>
        <dbReference type="ChEBI" id="CHEBI:30616"/>
        <dbReference type="ChEBI" id="CHEBI:43474"/>
        <dbReference type="ChEBI" id="CHEBI:456216"/>
        <dbReference type="EC" id="3.6.4.13"/>
    </reaction>
</comment>
<dbReference type="Proteomes" id="UP000224567">
    <property type="component" value="Unassembled WGS sequence"/>
</dbReference>
<dbReference type="PANTHER" id="PTHR24031">
    <property type="entry name" value="RNA HELICASE"/>
    <property type="match status" value="1"/>
</dbReference>
<feature type="non-terminal residue" evidence="12">
    <location>
        <position position="301"/>
    </location>
</feature>
<comment type="caution">
    <text evidence="12">The sequence shown here is derived from an EMBL/GenBank/DDBJ whole genome shotgun (WGS) entry which is preliminary data.</text>
</comment>
<evidence type="ECO:0000256" key="4">
    <source>
        <dbReference type="ARBA" id="ARBA00022840"/>
    </source>
</evidence>
<reference evidence="12 13" key="1">
    <citation type="journal article" date="2017" name="Genome Biol.">
        <title>New reference genome sequences of hot pepper reveal the massive evolution of plant disease-resistance genes by retroduplication.</title>
        <authorList>
            <person name="Kim S."/>
            <person name="Park J."/>
            <person name="Yeom S.I."/>
            <person name="Kim Y.M."/>
            <person name="Seo E."/>
            <person name="Kim K.T."/>
            <person name="Kim M.S."/>
            <person name="Lee J.M."/>
            <person name="Cheong K."/>
            <person name="Shin H.S."/>
            <person name="Kim S.B."/>
            <person name="Han K."/>
            <person name="Lee J."/>
            <person name="Park M."/>
            <person name="Lee H.A."/>
            <person name="Lee H.Y."/>
            <person name="Lee Y."/>
            <person name="Oh S."/>
            <person name="Lee J.H."/>
            <person name="Choi E."/>
            <person name="Choi E."/>
            <person name="Lee S.E."/>
            <person name="Jeon J."/>
            <person name="Kim H."/>
            <person name="Choi G."/>
            <person name="Song H."/>
            <person name="Lee J."/>
            <person name="Lee S.C."/>
            <person name="Kwon J.K."/>
            <person name="Lee H.Y."/>
            <person name="Koo N."/>
            <person name="Hong Y."/>
            <person name="Kim R.W."/>
            <person name="Kang W.H."/>
            <person name="Huh J.H."/>
            <person name="Kang B.C."/>
            <person name="Yang T.J."/>
            <person name="Lee Y.H."/>
            <person name="Bennetzen J.L."/>
            <person name="Choi D."/>
        </authorList>
    </citation>
    <scope>NUCLEOTIDE SEQUENCE [LARGE SCALE GENOMIC DNA]</scope>
    <source>
        <strain evidence="13">cv. PBC81</strain>
    </source>
</reference>
<name>A0A2G2WCN5_CAPBA</name>
<evidence type="ECO:0000259" key="10">
    <source>
        <dbReference type="PROSITE" id="PS51192"/>
    </source>
</evidence>
<keyword evidence="2 8" id="KW-0378">Hydrolase</keyword>
<evidence type="ECO:0000256" key="8">
    <source>
        <dbReference type="RuleBase" id="RU000492"/>
    </source>
</evidence>
<dbReference type="STRING" id="33114.A0A2G2WCN5"/>
<dbReference type="EC" id="3.6.4.13" evidence="9"/>
<comment type="similarity">
    <text evidence="6">Belongs to the DEAD box helicase family. DDX31/DBP7 subfamily.</text>
</comment>
<evidence type="ECO:0000256" key="2">
    <source>
        <dbReference type="ARBA" id="ARBA00022801"/>
    </source>
</evidence>
<keyword evidence="13" id="KW-1185">Reference proteome</keyword>
<dbReference type="AlphaFoldDB" id="A0A2G2WCN5"/>
<proteinExistence type="inferred from homology"/>
<evidence type="ECO:0000256" key="7">
    <source>
        <dbReference type="PROSITE-ProRule" id="PRU00552"/>
    </source>
</evidence>
<evidence type="ECO:0000313" key="13">
    <source>
        <dbReference type="Proteomes" id="UP000224567"/>
    </source>
</evidence>
<comment type="function">
    <text evidence="9">RNA helicase.</text>
</comment>
<dbReference type="InterPro" id="IPR000629">
    <property type="entry name" value="RNA-helicase_DEAD-box_CS"/>
</dbReference>
<evidence type="ECO:0000259" key="11">
    <source>
        <dbReference type="PROSITE" id="PS51195"/>
    </source>
</evidence>
<evidence type="ECO:0000256" key="9">
    <source>
        <dbReference type="RuleBase" id="RU365068"/>
    </source>
</evidence>
<dbReference type="PROSITE" id="PS51192">
    <property type="entry name" value="HELICASE_ATP_BIND_1"/>
    <property type="match status" value="1"/>
</dbReference>
<dbReference type="InterPro" id="IPR014014">
    <property type="entry name" value="RNA_helicase_DEAD_Q_motif"/>
</dbReference>
<evidence type="ECO:0000256" key="3">
    <source>
        <dbReference type="ARBA" id="ARBA00022806"/>
    </source>
</evidence>
<comment type="domain">
    <text evidence="9">The Q motif is unique to and characteristic of the DEAD box family of RNA helicases and controls ATP binding and hydrolysis.</text>
</comment>
<keyword evidence="5 9" id="KW-0694">RNA-binding</keyword>
<dbReference type="PROSITE" id="PS51195">
    <property type="entry name" value="Q_MOTIF"/>
    <property type="match status" value="1"/>
</dbReference>
<gene>
    <name evidence="12" type="ORF">CQW23_17013</name>
</gene>
<dbReference type="FunFam" id="3.40.50.300:FF:001399">
    <property type="entry name" value="RNA helicase"/>
    <property type="match status" value="1"/>
</dbReference>
<dbReference type="PROSITE" id="PS00039">
    <property type="entry name" value="DEAD_ATP_HELICASE"/>
    <property type="match status" value="1"/>
</dbReference>
<feature type="domain" description="Helicase ATP-binding" evidence="10">
    <location>
        <begin position="58"/>
        <end position="253"/>
    </location>
</feature>
<keyword evidence="1 8" id="KW-0547">Nucleotide-binding</keyword>
<dbReference type="InterPro" id="IPR011545">
    <property type="entry name" value="DEAD/DEAH_box_helicase_dom"/>
</dbReference>
<dbReference type="SMART" id="SM00487">
    <property type="entry name" value="DEXDc"/>
    <property type="match status" value="1"/>
</dbReference>
<organism evidence="12 13">
    <name type="scientific">Capsicum baccatum</name>
    <name type="common">Peruvian pepper</name>
    <dbReference type="NCBI Taxonomy" id="33114"/>
    <lineage>
        <taxon>Eukaryota</taxon>
        <taxon>Viridiplantae</taxon>
        <taxon>Streptophyta</taxon>
        <taxon>Embryophyta</taxon>
        <taxon>Tracheophyta</taxon>
        <taxon>Spermatophyta</taxon>
        <taxon>Magnoliopsida</taxon>
        <taxon>eudicotyledons</taxon>
        <taxon>Gunneridae</taxon>
        <taxon>Pentapetalae</taxon>
        <taxon>asterids</taxon>
        <taxon>lamiids</taxon>
        <taxon>Solanales</taxon>
        <taxon>Solanaceae</taxon>
        <taxon>Solanoideae</taxon>
        <taxon>Capsiceae</taxon>
        <taxon>Capsicum</taxon>
    </lineage>
</organism>
<feature type="short sequence motif" description="Q motif" evidence="7">
    <location>
        <begin position="26"/>
        <end position="55"/>
    </location>
</feature>
<accession>A0A2G2WCN5</accession>
<keyword evidence="4 8" id="KW-0067">ATP-binding</keyword>
<evidence type="ECO:0000256" key="1">
    <source>
        <dbReference type="ARBA" id="ARBA00022741"/>
    </source>
</evidence>
<dbReference type="InterPro" id="IPR027417">
    <property type="entry name" value="P-loop_NTPase"/>
</dbReference>
<dbReference type="SUPFAM" id="SSF52540">
    <property type="entry name" value="P-loop containing nucleoside triphosphate hydrolases"/>
    <property type="match status" value="1"/>
</dbReference>
<dbReference type="OrthoDB" id="422663at2759"/>
<reference evidence="13" key="2">
    <citation type="journal article" date="2017" name="J. Anim. Genet.">
        <title>Multiple reference genome sequences of hot pepper reveal the massive evolution of plant disease resistance genes by retroduplication.</title>
        <authorList>
            <person name="Kim S."/>
            <person name="Park J."/>
            <person name="Yeom S.-I."/>
            <person name="Kim Y.-M."/>
            <person name="Seo E."/>
            <person name="Kim K.-T."/>
            <person name="Kim M.-S."/>
            <person name="Lee J.M."/>
            <person name="Cheong K."/>
            <person name="Shin H.-S."/>
            <person name="Kim S.-B."/>
            <person name="Han K."/>
            <person name="Lee J."/>
            <person name="Park M."/>
            <person name="Lee H.-A."/>
            <person name="Lee H.-Y."/>
            <person name="Lee Y."/>
            <person name="Oh S."/>
            <person name="Lee J.H."/>
            <person name="Choi E."/>
            <person name="Choi E."/>
            <person name="Lee S.E."/>
            <person name="Jeon J."/>
            <person name="Kim H."/>
            <person name="Choi G."/>
            <person name="Song H."/>
            <person name="Lee J."/>
            <person name="Lee S.-C."/>
            <person name="Kwon J.-K."/>
            <person name="Lee H.-Y."/>
            <person name="Koo N."/>
            <person name="Hong Y."/>
            <person name="Kim R.W."/>
            <person name="Kang W.-H."/>
            <person name="Huh J.H."/>
            <person name="Kang B.-C."/>
            <person name="Yang T.-J."/>
            <person name="Lee Y.-H."/>
            <person name="Bennetzen J.L."/>
            <person name="Choi D."/>
        </authorList>
    </citation>
    <scope>NUCLEOTIDE SEQUENCE [LARGE SCALE GENOMIC DNA]</scope>
    <source>
        <strain evidence="13">cv. PBC81</strain>
    </source>
</reference>
<protein>
    <recommendedName>
        <fullName evidence="9">ATP-dependent RNA helicase</fullName>
        <ecNumber evidence="9">3.6.4.13</ecNumber>
    </recommendedName>
</protein>
<dbReference type="GO" id="GO:0005634">
    <property type="term" value="C:nucleus"/>
    <property type="evidence" value="ECO:0007669"/>
    <property type="project" value="UniProtKB-ARBA"/>
</dbReference>
<feature type="domain" description="DEAD-box RNA helicase Q" evidence="11">
    <location>
        <begin position="26"/>
        <end position="55"/>
    </location>
</feature>
<evidence type="ECO:0000256" key="5">
    <source>
        <dbReference type="ARBA" id="ARBA00022884"/>
    </source>
</evidence>
<evidence type="ECO:0000256" key="6">
    <source>
        <dbReference type="ARBA" id="ARBA00037933"/>
    </source>
</evidence>
<dbReference type="GO" id="GO:0016787">
    <property type="term" value="F:hydrolase activity"/>
    <property type="evidence" value="ECO:0007669"/>
    <property type="project" value="UniProtKB-KW"/>
</dbReference>
<dbReference type="InterPro" id="IPR014001">
    <property type="entry name" value="Helicase_ATP-bd"/>
</dbReference>
<dbReference type="GO" id="GO:0003724">
    <property type="term" value="F:RNA helicase activity"/>
    <property type="evidence" value="ECO:0007669"/>
    <property type="project" value="UniProtKB-EC"/>
</dbReference>
<dbReference type="Gene3D" id="3.40.50.300">
    <property type="entry name" value="P-loop containing nucleotide triphosphate hydrolases"/>
    <property type="match status" value="1"/>
</dbReference>
<dbReference type="GO" id="GO:0005524">
    <property type="term" value="F:ATP binding"/>
    <property type="evidence" value="ECO:0007669"/>
    <property type="project" value="UniProtKB-UniRule"/>
</dbReference>
<dbReference type="EMBL" id="MLFT02000007">
    <property type="protein sequence ID" value="PHT42988.1"/>
    <property type="molecule type" value="Genomic_DNA"/>
</dbReference>
<dbReference type="GO" id="GO:0003723">
    <property type="term" value="F:RNA binding"/>
    <property type="evidence" value="ECO:0007669"/>
    <property type="project" value="UniProtKB-UniRule"/>
</dbReference>
<evidence type="ECO:0000313" key="12">
    <source>
        <dbReference type="EMBL" id="PHT42988.1"/>
    </source>
</evidence>
<dbReference type="CDD" id="cd17949">
    <property type="entry name" value="DEADc_DDX31"/>
    <property type="match status" value="1"/>
</dbReference>
<keyword evidence="3 8" id="KW-0347">Helicase</keyword>
<dbReference type="Pfam" id="PF00270">
    <property type="entry name" value="DEAD"/>
    <property type="match status" value="1"/>
</dbReference>